<comment type="caution">
    <text evidence="5">The sequence shown here is derived from an EMBL/GenBank/DDBJ whole genome shotgun (WGS) entry which is preliminary data.</text>
</comment>
<accession>A0A1F2PKN2</accession>
<dbReference type="EMBL" id="LKEU01000013">
    <property type="protein sequence ID" value="OFV71970.1"/>
    <property type="molecule type" value="Genomic_DNA"/>
</dbReference>
<gene>
    <name evidence="5" type="primary">fabG_1</name>
    <name evidence="5" type="ORF">ACWI_04440</name>
</gene>
<evidence type="ECO:0000256" key="4">
    <source>
        <dbReference type="RuleBase" id="RU000363"/>
    </source>
</evidence>
<reference evidence="5 6" key="1">
    <citation type="submission" date="2015-09" db="EMBL/GenBank/DDBJ databases">
        <title>Genome sequence of Acetobacterium wieringae DSM 1911.</title>
        <authorList>
            <person name="Poehlein A."/>
            <person name="Bengelsdorf F.R."/>
            <person name="Schiel-Bengelsdorf B."/>
            <person name="Duerre P."/>
            <person name="Daniel R."/>
        </authorList>
    </citation>
    <scope>NUCLEOTIDE SEQUENCE [LARGE SCALE GENOMIC DNA]</scope>
    <source>
        <strain evidence="5 6">DSM 1911</strain>
    </source>
</reference>
<dbReference type="Pfam" id="PF00106">
    <property type="entry name" value="adh_short"/>
    <property type="match status" value="1"/>
</dbReference>
<dbReference type="STRING" id="52694.ACWI_04440"/>
<evidence type="ECO:0000313" key="6">
    <source>
        <dbReference type="Proteomes" id="UP000176244"/>
    </source>
</evidence>
<dbReference type="PANTHER" id="PTHR42879">
    <property type="entry name" value="3-OXOACYL-(ACYL-CARRIER-PROTEIN) REDUCTASE"/>
    <property type="match status" value="1"/>
</dbReference>
<dbReference type="PANTHER" id="PTHR42879:SF2">
    <property type="entry name" value="3-OXOACYL-[ACYL-CARRIER-PROTEIN] REDUCTASE FABG"/>
    <property type="match status" value="1"/>
</dbReference>
<keyword evidence="3" id="KW-0443">Lipid metabolism</keyword>
<dbReference type="GO" id="GO:0008202">
    <property type="term" value="P:steroid metabolic process"/>
    <property type="evidence" value="ECO:0007669"/>
    <property type="project" value="UniProtKB-KW"/>
</dbReference>
<dbReference type="RefSeq" id="WP_070369814.1">
    <property type="nucleotide sequence ID" value="NZ_LKEU01000013.1"/>
</dbReference>
<dbReference type="EC" id="1.1.1.100" evidence="5"/>
<comment type="similarity">
    <text evidence="1 4">Belongs to the short-chain dehydrogenases/reductases (SDR) family.</text>
</comment>
<sequence length="252" mass="26793">MDLKLNGKNAIITGGSRGVGRAIALGLAAEGVNVVVTARKSSKELLEVVEEAKSMGVKAYPLGANMNNADDVQVMMKEAEALLGDLDILINNAGIWLTGWIQDIPLSDWEETMDVNLTAPFLTSQYFAKINLARQRPGRIININSQAAFNGSTTGHAHYAASKAGMVALTISMARELSSHGITVNGIALGVVDTDMIRDKIAANPGYYESRIPIGRVAQPEDIANIVVFMASEPASYLTGTTIDATGGMLMR</sequence>
<dbReference type="InterPro" id="IPR036291">
    <property type="entry name" value="NAD(P)-bd_dom_sf"/>
</dbReference>
<dbReference type="SUPFAM" id="SSF51735">
    <property type="entry name" value="NAD(P)-binding Rossmann-fold domains"/>
    <property type="match status" value="1"/>
</dbReference>
<evidence type="ECO:0000256" key="1">
    <source>
        <dbReference type="ARBA" id="ARBA00006484"/>
    </source>
</evidence>
<dbReference type="FunFam" id="3.40.50.720:FF:000173">
    <property type="entry name" value="3-oxoacyl-[acyl-carrier protein] reductase"/>
    <property type="match status" value="1"/>
</dbReference>
<evidence type="ECO:0000313" key="5">
    <source>
        <dbReference type="EMBL" id="OFV71970.1"/>
    </source>
</evidence>
<organism evidence="5 6">
    <name type="scientific">Acetobacterium wieringae</name>
    <dbReference type="NCBI Taxonomy" id="52694"/>
    <lineage>
        <taxon>Bacteria</taxon>
        <taxon>Bacillati</taxon>
        <taxon>Bacillota</taxon>
        <taxon>Clostridia</taxon>
        <taxon>Eubacteriales</taxon>
        <taxon>Eubacteriaceae</taxon>
        <taxon>Acetobacterium</taxon>
    </lineage>
</organism>
<dbReference type="InterPro" id="IPR050259">
    <property type="entry name" value="SDR"/>
</dbReference>
<keyword evidence="3" id="KW-0753">Steroid metabolism</keyword>
<evidence type="ECO:0000256" key="2">
    <source>
        <dbReference type="ARBA" id="ARBA00023002"/>
    </source>
</evidence>
<proteinExistence type="inferred from homology"/>
<protein>
    <submittedName>
        <fullName evidence="5">3-oxoacyl-[acyl-carrier-protein] reductase FabG</fullName>
        <ecNumber evidence="5">1.1.1.100</ecNumber>
    </submittedName>
</protein>
<dbReference type="OrthoDB" id="9803333at2"/>
<evidence type="ECO:0000256" key="3">
    <source>
        <dbReference type="ARBA" id="ARBA00023221"/>
    </source>
</evidence>
<dbReference type="PRINTS" id="PR00080">
    <property type="entry name" value="SDRFAMILY"/>
</dbReference>
<dbReference type="PRINTS" id="PR00081">
    <property type="entry name" value="GDHRDH"/>
</dbReference>
<dbReference type="GO" id="GO:0004316">
    <property type="term" value="F:3-oxoacyl-[acyl-carrier-protein] reductase (NADPH) activity"/>
    <property type="evidence" value="ECO:0007669"/>
    <property type="project" value="UniProtKB-EC"/>
</dbReference>
<name>A0A1F2PKN2_9FIRM</name>
<dbReference type="Proteomes" id="UP000176244">
    <property type="component" value="Unassembled WGS sequence"/>
</dbReference>
<dbReference type="AlphaFoldDB" id="A0A1F2PKN2"/>
<dbReference type="Gene3D" id="3.40.50.720">
    <property type="entry name" value="NAD(P)-binding Rossmann-like Domain"/>
    <property type="match status" value="1"/>
</dbReference>
<dbReference type="InterPro" id="IPR002347">
    <property type="entry name" value="SDR_fam"/>
</dbReference>
<keyword evidence="2 5" id="KW-0560">Oxidoreductase</keyword>